<name>A0ABS0F7D3_9FLAO</name>
<evidence type="ECO:0000313" key="2">
    <source>
        <dbReference type="Proteomes" id="UP000660070"/>
    </source>
</evidence>
<protein>
    <recommendedName>
        <fullName evidence="3">Abortive infection AbiH-like protein</fullName>
    </recommendedName>
</protein>
<keyword evidence="2" id="KW-1185">Reference proteome</keyword>
<proteinExistence type="predicted"/>
<sequence>MNRLILVGNGFDLAHGLKTSYKDFIDDFWENELKQLQLGVYMTNQKLNHIELTVNYSSSFILEFSKNYSDLIFETKLNSINIIFENDFLKLITKKSYDNWVDIENEYYTILKNCDQGQIDNLNKNFNEVKMLFTEYLNKIPKEASNINIIENHICSQIKYNDLSAIYNDNLIEEILKKINTNLVEILNDNITANNIENDEERELILRIRDLISKKTEKEVIKDLLLSGQKSLCKILNLNPESILILNFNYTNITDNYVGRTAGYECNSNISINHIHGELNNEKNPIIFGFGDDIDEHYKKFENLNENRYLDFFKSIAYLQTSNYKKLLEFINGEDFQVFIFGHSCGISDRTMLNTIFEHDNCTSVKPFYHKRKDGTDNYTDIVQNISRNFNDKKKFRDRVVNRTDCESLT</sequence>
<reference evidence="1 2" key="1">
    <citation type="submission" date="2020-11" db="EMBL/GenBank/DDBJ databases">
        <title>Kaistella gelatinilytica sp. nov., a flavobacterium isolated from Antarctic Soil.</title>
        <authorList>
            <person name="Li J."/>
        </authorList>
    </citation>
    <scope>NUCLEOTIDE SEQUENCE [LARGE SCALE GENOMIC DNA]</scope>
    <source>
        <strain evidence="1 2">G5-32</strain>
    </source>
</reference>
<dbReference type="Pfam" id="PF14253">
    <property type="entry name" value="AbiH"/>
    <property type="match status" value="1"/>
</dbReference>
<evidence type="ECO:0008006" key="3">
    <source>
        <dbReference type="Google" id="ProtNLM"/>
    </source>
</evidence>
<accession>A0ABS0F7D3</accession>
<organism evidence="1 2">
    <name type="scientific">Kaistella gelatinilytica</name>
    <dbReference type="NCBI Taxonomy" id="2787636"/>
    <lineage>
        <taxon>Bacteria</taxon>
        <taxon>Pseudomonadati</taxon>
        <taxon>Bacteroidota</taxon>
        <taxon>Flavobacteriia</taxon>
        <taxon>Flavobacteriales</taxon>
        <taxon>Weeksellaceae</taxon>
        <taxon>Chryseobacterium group</taxon>
        <taxon>Kaistella</taxon>
    </lineage>
</organism>
<dbReference type="Proteomes" id="UP000660070">
    <property type="component" value="Unassembled WGS sequence"/>
</dbReference>
<gene>
    <name evidence="1" type="ORF">IV494_00330</name>
</gene>
<evidence type="ECO:0000313" key="1">
    <source>
        <dbReference type="EMBL" id="MBF8455614.1"/>
    </source>
</evidence>
<dbReference type="RefSeq" id="WP_196078188.1">
    <property type="nucleotide sequence ID" value="NZ_JADPVI010000001.1"/>
</dbReference>
<dbReference type="InterPro" id="IPR025935">
    <property type="entry name" value="AbiH"/>
</dbReference>
<dbReference type="EMBL" id="JADPVI010000001">
    <property type="protein sequence ID" value="MBF8455614.1"/>
    <property type="molecule type" value="Genomic_DNA"/>
</dbReference>
<comment type="caution">
    <text evidence="1">The sequence shown here is derived from an EMBL/GenBank/DDBJ whole genome shotgun (WGS) entry which is preliminary data.</text>
</comment>